<dbReference type="InterPro" id="IPR036849">
    <property type="entry name" value="Enolase-like_C_sf"/>
</dbReference>
<dbReference type="GO" id="GO:0008869">
    <property type="term" value="F:galactonate dehydratase activity"/>
    <property type="evidence" value="ECO:0007669"/>
    <property type="project" value="UniProtKB-EC"/>
</dbReference>
<evidence type="ECO:0000313" key="3">
    <source>
        <dbReference type="EMBL" id="QDT23239.1"/>
    </source>
</evidence>
<dbReference type="Gene3D" id="3.20.20.120">
    <property type="entry name" value="Enolase-like C-terminal domain"/>
    <property type="match status" value="1"/>
</dbReference>
<dbReference type="PANTHER" id="PTHR48080">
    <property type="entry name" value="D-GALACTONATE DEHYDRATASE-RELATED"/>
    <property type="match status" value="1"/>
</dbReference>
<keyword evidence="4" id="KW-1185">Reference proteome</keyword>
<dbReference type="InterPro" id="IPR029017">
    <property type="entry name" value="Enolase-like_N"/>
</dbReference>
<dbReference type="InterPro" id="IPR034593">
    <property type="entry name" value="DgoD-like"/>
</dbReference>
<dbReference type="SFLD" id="SFLDG00179">
    <property type="entry name" value="mandelate_racemase"/>
    <property type="match status" value="1"/>
</dbReference>
<gene>
    <name evidence="3" type="primary">dgoD_2</name>
    <name evidence="3" type="ORF">HG66A1_50560</name>
</gene>
<evidence type="ECO:0000313" key="4">
    <source>
        <dbReference type="Proteomes" id="UP000320421"/>
    </source>
</evidence>
<dbReference type="RefSeq" id="WP_145190350.1">
    <property type="nucleotide sequence ID" value="NZ_CP036266.1"/>
</dbReference>
<dbReference type="GO" id="GO:0009063">
    <property type="term" value="P:amino acid catabolic process"/>
    <property type="evidence" value="ECO:0007669"/>
    <property type="project" value="InterPro"/>
</dbReference>
<accession>A0A517PV58</accession>
<dbReference type="SUPFAM" id="SSF54826">
    <property type="entry name" value="Enolase N-terminal domain-like"/>
    <property type="match status" value="1"/>
</dbReference>
<dbReference type="Gene3D" id="3.30.390.10">
    <property type="entry name" value="Enolase-like, N-terminal domain"/>
    <property type="match status" value="1"/>
</dbReference>
<evidence type="ECO:0000259" key="2">
    <source>
        <dbReference type="SMART" id="SM00922"/>
    </source>
</evidence>
<dbReference type="AlphaFoldDB" id="A0A517PV58"/>
<dbReference type="InterPro" id="IPR018110">
    <property type="entry name" value="Mandel_Rmase/mucon_lact_enz_CS"/>
</dbReference>
<evidence type="ECO:0000256" key="1">
    <source>
        <dbReference type="ARBA" id="ARBA00023239"/>
    </source>
</evidence>
<dbReference type="PANTHER" id="PTHR48080:SF2">
    <property type="entry name" value="D-GALACTONATE DEHYDRATASE"/>
    <property type="match status" value="1"/>
</dbReference>
<dbReference type="OrthoDB" id="9785902at2"/>
<name>A0A517PV58_9PLAN</name>
<dbReference type="EMBL" id="CP036266">
    <property type="protein sequence ID" value="QDT23239.1"/>
    <property type="molecule type" value="Genomic_DNA"/>
</dbReference>
<dbReference type="SMART" id="SM00922">
    <property type="entry name" value="MR_MLE"/>
    <property type="match status" value="1"/>
</dbReference>
<dbReference type="CDD" id="cd03316">
    <property type="entry name" value="MR_like"/>
    <property type="match status" value="1"/>
</dbReference>
<dbReference type="EC" id="4.2.1.6" evidence="3"/>
<protein>
    <submittedName>
        <fullName evidence="3">D-galactonate dehydratase</fullName>
        <ecNumber evidence="3">4.2.1.6</ecNumber>
    </submittedName>
</protein>
<dbReference type="SUPFAM" id="SSF51604">
    <property type="entry name" value="Enolase C-terminal domain-like"/>
    <property type="match status" value="1"/>
</dbReference>
<dbReference type="Proteomes" id="UP000320421">
    <property type="component" value="Chromosome"/>
</dbReference>
<keyword evidence="1 3" id="KW-0456">Lyase</keyword>
<organism evidence="3 4">
    <name type="scientific">Gimesia chilikensis</name>
    <dbReference type="NCBI Taxonomy" id="2605989"/>
    <lineage>
        <taxon>Bacteria</taxon>
        <taxon>Pseudomonadati</taxon>
        <taxon>Planctomycetota</taxon>
        <taxon>Planctomycetia</taxon>
        <taxon>Planctomycetales</taxon>
        <taxon>Planctomycetaceae</taxon>
        <taxon>Gimesia</taxon>
    </lineage>
</organism>
<dbReference type="Pfam" id="PF13378">
    <property type="entry name" value="MR_MLE_C"/>
    <property type="match status" value="1"/>
</dbReference>
<sequence length="405" mass="45025">MQITKIETSIAESIMPGLLLVRIHTSEGVVGCGETYYAPHAVAAMIHDWMSHYLMGKNPLDIEAHWRFLYERATNFGSRGTELRAISAIDLALWDIFGKVTSQPVWQLLGGCVQESIRTYNSCGGPSYGGTTEKESKHTWPGYGSVGNQGPLNDYWSAVNEPVELARSLLSEGYQALKVWTLDFAAHKTNGPLHITHEDITRALEPFQKIRDALGSNIELIIDGHGFFQLAPALRIAKRLQEYDILWAEDLLRIDCVDTLSDFRSKAGIPVAVSEMFNGPDDFRLALEKRAADFVMIDPTWVGGISQTRNITRLAQFYNIPVVMHDCTGPLTLLNGVHVAASSNNVAWQESLRAHLRILYPQLIDTPIEVEAGRIKIPQKPGLGVAWLPELFTPGTNQYRATTLT</sequence>
<dbReference type="Pfam" id="PF02746">
    <property type="entry name" value="MR_MLE_N"/>
    <property type="match status" value="1"/>
</dbReference>
<dbReference type="SFLD" id="SFLDS00001">
    <property type="entry name" value="Enolase"/>
    <property type="match status" value="1"/>
</dbReference>
<proteinExistence type="predicted"/>
<feature type="domain" description="Mandelate racemase/muconate lactonizing enzyme C-terminal" evidence="2">
    <location>
        <begin position="159"/>
        <end position="270"/>
    </location>
</feature>
<dbReference type="PROSITE" id="PS00908">
    <property type="entry name" value="MR_MLE_1"/>
    <property type="match status" value="1"/>
</dbReference>
<dbReference type="InterPro" id="IPR013342">
    <property type="entry name" value="Mandelate_racemase_C"/>
</dbReference>
<dbReference type="InterPro" id="IPR029065">
    <property type="entry name" value="Enolase_C-like"/>
</dbReference>
<dbReference type="InterPro" id="IPR013341">
    <property type="entry name" value="Mandelate_racemase_N_dom"/>
</dbReference>
<reference evidence="3 4" key="1">
    <citation type="submission" date="2019-02" db="EMBL/GenBank/DDBJ databases">
        <title>Deep-cultivation of Planctomycetes and their phenomic and genomic characterization uncovers novel biology.</title>
        <authorList>
            <person name="Wiegand S."/>
            <person name="Jogler M."/>
            <person name="Boedeker C."/>
            <person name="Pinto D."/>
            <person name="Vollmers J."/>
            <person name="Rivas-Marin E."/>
            <person name="Kohn T."/>
            <person name="Peeters S.H."/>
            <person name="Heuer A."/>
            <person name="Rast P."/>
            <person name="Oberbeckmann S."/>
            <person name="Bunk B."/>
            <person name="Jeske O."/>
            <person name="Meyerdierks A."/>
            <person name="Storesund J.E."/>
            <person name="Kallscheuer N."/>
            <person name="Luecker S."/>
            <person name="Lage O.M."/>
            <person name="Pohl T."/>
            <person name="Merkel B.J."/>
            <person name="Hornburger P."/>
            <person name="Mueller R.-W."/>
            <person name="Bruemmer F."/>
            <person name="Labrenz M."/>
            <person name="Spormann A.M."/>
            <person name="Op den Camp H."/>
            <person name="Overmann J."/>
            <person name="Amann R."/>
            <person name="Jetten M.S.M."/>
            <person name="Mascher T."/>
            <person name="Medema M.H."/>
            <person name="Devos D.P."/>
            <person name="Kaster A.-K."/>
            <person name="Ovreas L."/>
            <person name="Rohde M."/>
            <person name="Galperin M.Y."/>
            <person name="Jogler C."/>
        </authorList>
    </citation>
    <scope>NUCLEOTIDE SEQUENCE [LARGE SCALE GENOMIC DNA]</scope>
    <source>
        <strain evidence="3 4">HG66A1</strain>
    </source>
</reference>